<proteinExistence type="inferred from homology"/>
<dbReference type="AlphaFoldDB" id="A0A318I284"/>
<dbReference type="EMBL" id="QJJX01000007">
    <property type="protein sequence ID" value="PXX23220.1"/>
    <property type="molecule type" value="Genomic_DNA"/>
</dbReference>
<feature type="domain" description="TonB-dependent receptor-like beta-barrel" evidence="10">
    <location>
        <begin position="225"/>
        <end position="713"/>
    </location>
</feature>
<dbReference type="SUPFAM" id="SSF56935">
    <property type="entry name" value="Porins"/>
    <property type="match status" value="1"/>
</dbReference>
<evidence type="ECO:0000256" key="4">
    <source>
        <dbReference type="ARBA" id="ARBA00022692"/>
    </source>
</evidence>
<evidence type="ECO:0000256" key="5">
    <source>
        <dbReference type="ARBA" id="ARBA00023077"/>
    </source>
</evidence>
<dbReference type="InterPro" id="IPR012910">
    <property type="entry name" value="Plug_dom"/>
</dbReference>
<dbReference type="PANTHER" id="PTHR30069:SF39">
    <property type="entry name" value="BLL6183 PROTEIN"/>
    <property type="match status" value="1"/>
</dbReference>
<dbReference type="InterPro" id="IPR000531">
    <property type="entry name" value="Beta-barrel_TonB"/>
</dbReference>
<dbReference type="PANTHER" id="PTHR30069">
    <property type="entry name" value="TONB-DEPENDENT OUTER MEMBRANE RECEPTOR"/>
    <property type="match status" value="1"/>
</dbReference>
<dbReference type="Gene3D" id="2.170.130.10">
    <property type="entry name" value="TonB-dependent receptor, plug domain"/>
    <property type="match status" value="1"/>
</dbReference>
<keyword evidence="13" id="KW-1185">Reference proteome</keyword>
<keyword evidence="6 8" id="KW-0472">Membrane</keyword>
<sequence length="762" mass="85684">MDARLKLGLAFWFTVMSCMAVRPPYHLHHALPNATDNDSTQADKVRNTLPRVVNLKEVNVLAPRQLTQPTVAQALNEQRLIAGSTSLVQMSPLRQRLSTLKDALAMQPGVIIQEFFGLNDQPRLNIRGSGIQSNPQRRGVYLLQDGIPVNFADGSYIIGVMDPMTAHFVEVFKGANALNFGASTLGGAINFVSPTANKQHGANTLVKVEGGSYGYRAVAASMGYRWQTSDAHISTSYSAQDGHRLYNHNTRWSIAANYGLQNLNGHVENRTYLHFTWLKFQFPGPLNMQQLMDNPKQVNAGVDLPFSMGPNVLRDKPRRFARMIRVANRTGIRFNANSDLVAAVYYQYADDQFVFPITISIPHSYHHDGGLTVSYRLNTGKHNLRAGLVASAGQIDRRTYINKDGLESFMFAHDNLQARNLTLFAEDLFRLTSKLNFVADAHLVYNERNSSDRFPQPDLRPWYSHMSKKYRYFRSQSTTLNQHWTAFNPRIGLIYSPFKGQDVQLFGNLSRSYEPPTFDELVGTEVTTNINTSPKRLYAIALDKQTATTLELGSKGRTTRFSWNVAAYRSWVHNEILEVKDYVRGIKRTENYPTTLHQGVEVGLNAVVADNPWGINAGKLTLGGVYNFSDFRFSGGKYQGKRLAGIPQHYLNLSAEYEHSCGLSIGAQVEWKPGETPIDHTNTMFQPAYHVWNVRAAYALGKNISLYVEMKNVANSRYASSYVISDEIHNPPIPFPNFSAKQMAFFIPAQPRCIFGGITWQM</sequence>
<evidence type="ECO:0000313" key="13">
    <source>
        <dbReference type="Proteomes" id="UP000248314"/>
    </source>
</evidence>
<comment type="similarity">
    <text evidence="8 9">Belongs to the TonB-dependent receptor family.</text>
</comment>
<evidence type="ECO:0000256" key="6">
    <source>
        <dbReference type="ARBA" id="ARBA00023136"/>
    </source>
</evidence>
<accession>A0A318I284</accession>
<dbReference type="PROSITE" id="PS52016">
    <property type="entry name" value="TONB_DEPENDENT_REC_3"/>
    <property type="match status" value="1"/>
</dbReference>
<dbReference type="GO" id="GO:0009279">
    <property type="term" value="C:cell outer membrane"/>
    <property type="evidence" value="ECO:0007669"/>
    <property type="project" value="UniProtKB-SubCell"/>
</dbReference>
<evidence type="ECO:0000256" key="8">
    <source>
        <dbReference type="PROSITE-ProRule" id="PRU01360"/>
    </source>
</evidence>
<evidence type="ECO:0000256" key="1">
    <source>
        <dbReference type="ARBA" id="ARBA00004571"/>
    </source>
</evidence>
<evidence type="ECO:0000256" key="7">
    <source>
        <dbReference type="ARBA" id="ARBA00023237"/>
    </source>
</evidence>
<comment type="subcellular location">
    <subcellularLocation>
        <location evidence="1 8">Cell outer membrane</location>
        <topology evidence="1 8">Multi-pass membrane protein</topology>
    </subcellularLocation>
</comment>
<keyword evidence="4 8" id="KW-0812">Transmembrane</keyword>
<dbReference type="GO" id="GO:0044718">
    <property type="term" value="P:siderophore transmembrane transport"/>
    <property type="evidence" value="ECO:0007669"/>
    <property type="project" value="TreeGrafter"/>
</dbReference>
<dbReference type="Pfam" id="PF00593">
    <property type="entry name" value="TonB_dep_Rec_b-barrel"/>
    <property type="match status" value="1"/>
</dbReference>
<dbReference type="Pfam" id="PF07715">
    <property type="entry name" value="Plug"/>
    <property type="match status" value="1"/>
</dbReference>
<dbReference type="InterPro" id="IPR036942">
    <property type="entry name" value="Beta-barrel_TonB_sf"/>
</dbReference>
<evidence type="ECO:0000256" key="3">
    <source>
        <dbReference type="ARBA" id="ARBA00022452"/>
    </source>
</evidence>
<keyword evidence="3 8" id="KW-1134">Transmembrane beta strand</keyword>
<dbReference type="PROSITE" id="PS51257">
    <property type="entry name" value="PROKAR_LIPOPROTEIN"/>
    <property type="match status" value="1"/>
</dbReference>
<keyword evidence="12" id="KW-0675">Receptor</keyword>
<dbReference type="CDD" id="cd01347">
    <property type="entry name" value="ligand_gated_channel"/>
    <property type="match status" value="1"/>
</dbReference>
<reference evidence="12 13" key="1">
    <citation type="submission" date="2018-05" db="EMBL/GenBank/DDBJ databases">
        <title>Genomic Encyclopedia of Type Strains, Phase I: the one thousand microbial genomes (KMG-I) project.</title>
        <authorList>
            <person name="Kyrpides N."/>
        </authorList>
    </citation>
    <scope>NUCLEOTIDE SEQUENCE [LARGE SCALE GENOMIC DNA]</scope>
    <source>
        <strain evidence="12 13">DSM 15611</strain>
    </source>
</reference>
<dbReference type="RefSeq" id="WP_025815577.1">
    <property type="nucleotide sequence ID" value="NZ_BAIZ01000007.1"/>
</dbReference>
<evidence type="ECO:0000259" key="11">
    <source>
        <dbReference type="Pfam" id="PF07715"/>
    </source>
</evidence>
<protein>
    <submittedName>
        <fullName evidence="12">Iron complex outermembrane receptor protein</fullName>
    </submittedName>
</protein>
<dbReference type="InterPro" id="IPR039426">
    <property type="entry name" value="TonB-dep_rcpt-like"/>
</dbReference>
<name>A0A318I284_9BACT</name>
<keyword evidence="2 8" id="KW-0813">Transport</keyword>
<evidence type="ECO:0000313" key="12">
    <source>
        <dbReference type="EMBL" id="PXX23220.1"/>
    </source>
</evidence>
<dbReference type="InterPro" id="IPR037066">
    <property type="entry name" value="Plug_dom_sf"/>
</dbReference>
<feature type="domain" description="TonB-dependent receptor plug" evidence="11">
    <location>
        <begin position="82"/>
        <end position="188"/>
    </location>
</feature>
<organism evidence="12 13">
    <name type="scientific">Hoylesella shahii DSM 15611 = JCM 12083</name>
    <dbReference type="NCBI Taxonomy" id="1122991"/>
    <lineage>
        <taxon>Bacteria</taxon>
        <taxon>Pseudomonadati</taxon>
        <taxon>Bacteroidota</taxon>
        <taxon>Bacteroidia</taxon>
        <taxon>Bacteroidales</taxon>
        <taxon>Prevotellaceae</taxon>
        <taxon>Hoylesella</taxon>
    </lineage>
</organism>
<comment type="caution">
    <text evidence="12">The sequence shown here is derived from an EMBL/GenBank/DDBJ whole genome shotgun (WGS) entry which is preliminary data.</text>
</comment>
<dbReference type="GO" id="GO:0015344">
    <property type="term" value="F:siderophore uptake transmembrane transporter activity"/>
    <property type="evidence" value="ECO:0007669"/>
    <property type="project" value="TreeGrafter"/>
</dbReference>
<dbReference type="OrthoDB" id="9782587at2"/>
<evidence type="ECO:0000256" key="2">
    <source>
        <dbReference type="ARBA" id="ARBA00022448"/>
    </source>
</evidence>
<dbReference type="Proteomes" id="UP000248314">
    <property type="component" value="Unassembled WGS sequence"/>
</dbReference>
<dbReference type="Gene3D" id="2.40.170.20">
    <property type="entry name" value="TonB-dependent receptor, beta-barrel domain"/>
    <property type="match status" value="1"/>
</dbReference>
<gene>
    <name evidence="12" type="ORF">EJ73_00888</name>
</gene>
<dbReference type="STRING" id="1122991.GCA_000613445_02464"/>
<keyword evidence="5 9" id="KW-0798">TonB box</keyword>
<evidence type="ECO:0000259" key="10">
    <source>
        <dbReference type="Pfam" id="PF00593"/>
    </source>
</evidence>
<evidence type="ECO:0000256" key="9">
    <source>
        <dbReference type="RuleBase" id="RU003357"/>
    </source>
</evidence>
<keyword evidence="7 8" id="KW-0998">Cell outer membrane</keyword>